<dbReference type="AlphaFoldDB" id="A0A0D1Y0G0"/>
<feature type="transmembrane region" description="Helical" evidence="1">
    <location>
        <begin position="80"/>
        <end position="100"/>
    </location>
</feature>
<dbReference type="STRING" id="253628.A0A0D1Y0G0"/>
<accession>A0A0D1Y0G0</accession>
<dbReference type="EMBL" id="KN847531">
    <property type="protein sequence ID" value="KIW08506.1"/>
    <property type="molecule type" value="Genomic_DNA"/>
</dbReference>
<dbReference type="InterPro" id="IPR046580">
    <property type="entry name" value="DUF6640"/>
</dbReference>
<feature type="transmembrane region" description="Helical" evidence="1">
    <location>
        <begin position="120"/>
        <end position="138"/>
    </location>
</feature>
<feature type="transmembrane region" description="Helical" evidence="1">
    <location>
        <begin position="7"/>
        <end position="26"/>
    </location>
</feature>
<keyword evidence="1" id="KW-0472">Membrane</keyword>
<evidence type="ECO:0000313" key="2">
    <source>
        <dbReference type="EMBL" id="KIW08506.1"/>
    </source>
</evidence>
<dbReference type="VEuPathDB" id="FungiDB:PV09_01400"/>
<keyword evidence="1" id="KW-1133">Transmembrane helix</keyword>
<feature type="transmembrane region" description="Helical" evidence="1">
    <location>
        <begin position="46"/>
        <end position="65"/>
    </location>
</feature>
<sequence>MARFLPVGQILLTLPALQIMIAAYFTDVLGTHVCNPDWPGHARYHNAQTMDLMIFLEIMTLYFTWRSPFLRGSTEKRESLFVAALIGSTFFVTGMLAPYFPGRLCLDKGVPPGEPGTPGNLIYGVPLVLNWIGYRVAIGRTQQSEHQE</sequence>
<dbReference type="GeneID" id="27309373"/>
<dbReference type="Pfam" id="PF20345">
    <property type="entry name" value="DUF6640"/>
    <property type="match status" value="1"/>
</dbReference>
<dbReference type="Proteomes" id="UP000053259">
    <property type="component" value="Unassembled WGS sequence"/>
</dbReference>
<evidence type="ECO:0000256" key="1">
    <source>
        <dbReference type="SAM" id="Phobius"/>
    </source>
</evidence>
<dbReference type="OrthoDB" id="2819018at2759"/>
<evidence type="ECO:0008006" key="4">
    <source>
        <dbReference type="Google" id="ProtNLM"/>
    </source>
</evidence>
<name>A0A0D1Y0G0_9PEZI</name>
<gene>
    <name evidence="2" type="ORF">PV09_01400</name>
</gene>
<dbReference type="RefSeq" id="XP_016218375.1">
    <property type="nucleotide sequence ID" value="XM_016354280.1"/>
</dbReference>
<reference evidence="2 3" key="1">
    <citation type="submission" date="2015-01" db="EMBL/GenBank/DDBJ databases">
        <title>The Genome Sequence of Ochroconis gallopava CBS43764.</title>
        <authorList>
            <consortium name="The Broad Institute Genomics Platform"/>
            <person name="Cuomo C."/>
            <person name="de Hoog S."/>
            <person name="Gorbushina A."/>
            <person name="Stielow B."/>
            <person name="Teixiera M."/>
            <person name="Abouelleil A."/>
            <person name="Chapman S.B."/>
            <person name="Priest M."/>
            <person name="Young S.K."/>
            <person name="Wortman J."/>
            <person name="Nusbaum C."/>
            <person name="Birren B."/>
        </authorList>
    </citation>
    <scope>NUCLEOTIDE SEQUENCE [LARGE SCALE GENOMIC DNA]</scope>
    <source>
        <strain evidence="2 3">CBS 43764</strain>
    </source>
</reference>
<protein>
    <recommendedName>
        <fullName evidence="4">EXPERA domain-containing protein</fullName>
    </recommendedName>
</protein>
<dbReference type="HOGENOM" id="CLU_120565_0_0_1"/>
<dbReference type="InParanoid" id="A0A0D1Y0G0"/>
<keyword evidence="1" id="KW-0812">Transmembrane</keyword>
<proteinExistence type="predicted"/>
<evidence type="ECO:0000313" key="3">
    <source>
        <dbReference type="Proteomes" id="UP000053259"/>
    </source>
</evidence>
<keyword evidence="3" id="KW-1185">Reference proteome</keyword>
<organism evidence="2 3">
    <name type="scientific">Verruconis gallopava</name>
    <dbReference type="NCBI Taxonomy" id="253628"/>
    <lineage>
        <taxon>Eukaryota</taxon>
        <taxon>Fungi</taxon>
        <taxon>Dikarya</taxon>
        <taxon>Ascomycota</taxon>
        <taxon>Pezizomycotina</taxon>
        <taxon>Dothideomycetes</taxon>
        <taxon>Pleosporomycetidae</taxon>
        <taxon>Venturiales</taxon>
        <taxon>Sympoventuriaceae</taxon>
        <taxon>Verruconis</taxon>
    </lineage>
</organism>